<dbReference type="EMBL" id="JAWDJX010000014">
    <property type="protein sequence ID" value="KAK3053863.1"/>
    <property type="molecule type" value="Genomic_DNA"/>
</dbReference>
<organism evidence="2 3">
    <name type="scientific">Extremus antarcticus</name>
    <dbReference type="NCBI Taxonomy" id="702011"/>
    <lineage>
        <taxon>Eukaryota</taxon>
        <taxon>Fungi</taxon>
        <taxon>Dikarya</taxon>
        <taxon>Ascomycota</taxon>
        <taxon>Pezizomycotina</taxon>
        <taxon>Dothideomycetes</taxon>
        <taxon>Dothideomycetidae</taxon>
        <taxon>Mycosphaerellales</taxon>
        <taxon>Extremaceae</taxon>
        <taxon>Extremus</taxon>
    </lineage>
</organism>
<evidence type="ECO:0000313" key="2">
    <source>
        <dbReference type="EMBL" id="KAK3053863.1"/>
    </source>
</evidence>
<dbReference type="Proteomes" id="UP001271007">
    <property type="component" value="Unassembled WGS sequence"/>
</dbReference>
<comment type="caution">
    <text evidence="2">The sequence shown here is derived from an EMBL/GenBank/DDBJ whole genome shotgun (WGS) entry which is preliminary data.</text>
</comment>
<feature type="region of interest" description="Disordered" evidence="1">
    <location>
        <begin position="116"/>
        <end position="136"/>
    </location>
</feature>
<proteinExistence type="predicted"/>
<sequence>MAAFNALYQKARHETQHRSIMAQWLSEPVNWELLVRDVKNALTEQSLDRNQREIYRLILAEHNDPAAVDEAFSRYEDKLASLRGSVERQHERAEAIRALVAENQAIREEIARIEAETGSETTPDINAAGDNVHPQC</sequence>
<keyword evidence="3" id="KW-1185">Reference proteome</keyword>
<evidence type="ECO:0000313" key="3">
    <source>
        <dbReference type="Proteomes" id="UP001271007"/>
    </source>
</evidence>
<protein>
    <submittedName>
        <fullName evidence="2">Uncharacterized protein</fullName>
    </submittedName>
</protein>
<reference evidence="2" key="1">
    <citation type="submission" date="2023-04" db="EMBL/GenBank/DDBJ databases">
        <title>Black Yeasts Isolated from many extreme environments.</title>
        <authorList>
            <person name="Coleine C."/>
            <person name="Stajich J.E."/>
            <person name="Selbmann L."/>
        </authorList>
    </citation>
    <scope>NUCLEOTIDE SEQUENCE</scope>
    <source>
        <strain evidence="2">CCFEE 5312</strain>
    </source>
</reference>
<name>A0AAJ0DGW0_9PEZI</name>
<evidence type="ECO:0000256" key="1">
    <source>
        <dbReference type="SAM" id="MobiDB-lite"/>
    </source>
</evidence>
<accession>A0AAJ0DGW0</accession>
<dbReference type="AlphaFoldDB" id="A0AAJ0DGW0"/>
<gene>
    <name evidence="2" type="ORF">LTR09_005143</name>
</gene>